<name>A0A420HXP3_9PEZI</name>
<dbReference type="InterPro" id="IPR011013">
    <property type="entry name" value="Gal_mutarotase_sf_dom"/>
</dbReference>
<dbReference type="GO" id="GO:0033499">
    <property type="term" value="P:galactose catabolic process via UDP-galactose, Leloir pathway"/>
    <property type="evidence" value="ECO:0007669"/>
    <property type="project" value="TreeGrafter"/>
</dbReference>
<dbReference type="InterPro" id="IPR014718">
    <property type="entry name" value="GH-type_carb-bd"/>
</dbReference>
<dbReference type="Pfam" id="PF01263">
    <property type="entry name" value="Aldose_epim"/>
    <property type="match status" value="1"/>
</dbReference>
<gene>
    <name evidence="1" type="ORF">GcM3_149013</name>
</gene>
<dbReference type="PANTHER" id="PTHR10091:SF0">
    <property type="entry name" value="GALACTOSE MUTAROTASE"/>
    <property type="match status" value="1"/>
</dbReference>
<dbReference type="InterPro" id="IPR008183">
    <property type="entry name" value="Aldose_1/G6P_1-epimerase"/>
</dbReference>
<evidence type="ECO:0000313" key="1">
    <source>
        <dbReference type="EMBL" id="RKF62170.1"/>
    </source>
</evidence>
<sequence>MCVTSSSHCEFLPLGAIIKSFYVGGINIVQGFPTQHHYQRYNSPFFGETIGRIANRVANAEINSLNHRHYSLTKSDGEHSLHGGLVGWGKRIWDGPTSVHKRGIPGLTSLHDGGDSVMFRLESCDGDEGYPGSVEAKVIYTTGTQHQNGKEVTVLSIEYEVQLLDDDANGVEETVVNMTNHSYFNLGGNSTIEGTVISLCTNTHLLLDQNGIPTTSKTTSLSDISPNELFTLGETKPDFDHCFIVNPSTESRIPLDTRPSELTRIVTAYHPQTQIHLEILSTEPAFQFYTGDYVDVPATAGVPTRGPRAGFCVEPSRYVNAINQEEWRDQVILKKGQVYGCRTVYRGWSDL</sequence>
<comment type="caution">
    <text evidence="1">The sequence shown here is derived from an EMBL/GenBank/DDBJ whole genome shotgun (WGS) entry which is preliminary data.</text>
</comment>
<dbReference type="SUPFAM" id="SSF74650">
    <property type="entry name" value="Galactose mutarotase-like"/>
    <property type="match status" value="1"/>
</dbReference>
<dbReference type="PANTHER" id="PTHR10091">
    <property type="entry name" value="ALDOSE-1-EPIMERASE"/>
    <property type="match status" value="1"/>
</dbReference>
<dbReference type="Proteomes" id="UP000283383">
    <property type="component" value="Unassembled WGS sequence"/>
</dbReference>
<accession>A0A420HXP3</accession>
<dbReference type="GO" id="GO:0030246">
    <property type="term" value="F:carbohydrate binding"/>
    <property type="evidence" value="ECO:0007669"/>
    <property type="project" value="InterPro"/>
</dbReference>
<dbReference type="GO" id="GO:0004034">
    <property type="term" value="F:aldose 1-epimerase activity"/>
    <property type="evidence" value="ECO:0007669"/>
    <property type="project" value="TreeGrafter"/>
</dbReference>
<dbReference type="STRING" id="62708.A0A420HXP3"/>
<reference evidence="1 2" key="1">
    <citation type="journal article" date="2018" name="BMC Genomics">
        <title>Comparative genome analyses reveal sequence features reflecting distinct modes of host-adaptation between dicot and monocot powdery mildew.</title>
        <authorList>
            <person name="Wu Y."/>
            <person name="Ma X."/>
            <person name="Pan Z."/>
            <person name="Kale S.D."/>
            <person name="Song Y."/>
            <person name="King H."/>
            <person name="Zhang Q."/>
            <person name="Presley C."/>
            <person name="Deng X."/>
            <person name="Wei C.I."/>
            <person name="Xiao S."/>
        </authorList>
    </citation>
    <scope>NUCLEOTIDE SEQUENCE [LARGE SCALE GENOMIC DNA]</scope>
    <source>
        <strain evidence="1">UMSG3</strain>
    </source>
</reference>
<dbReference type="InterPro" id="IPR018052">
    <property type="entry name" value="Ald1_epimerase_CS"/>
</dbReference>
<evidence type="ECO:0000313" key="2">
    <source>
        <dbReference type="Proteomes" id="UP000283383"/>
    </source>
</evidence>
<dbReference type="AlphaFoldDB" id="A0A420HXP3"/>
<protein>
    <submittedName>
        <fullName evidence="1">Bifunctional protein GAL10</fullName>
    </submittedName>
</protein>
<keyword evidence="2" id="KW-1185">Reference proteome</keyword>
<proteinExistence type="predicted"/>
<organism evidence="1 2">
    <name type="scientific">Golovinomyces cichoracearum</name>
    <dbReference type="NCBI Taxonomy" id="62708"/>
    <lineage>
        <taxon>Eukaryota</taxon>
        <taxon>Fungi</taxon>
        <taxon>Dikarya</taxon>
        <taxon>Ascomycota</taxon>
        <taxon>Pezizomycotina</taxon>
        <taxon>Leotiomycetes</taxon>
        <taxon>Erysiphales</taxon>
        <taxon>Erysiphaceae</taxon>
        <taxon>Golovinomyces</taxon>
    </lineage>
</organism>
<dbReference type="EMBL" id="MCBQ01014979">
    <property type="protein sequence ID" value="RKF62170.1"/>
    <property type="molecule type" value="Genomic_DNA"/>
</dbReference>
<dbReference type="PROSITE" id="PS00545">
    <property type="entry name" value="ALDOSE_1_EPIMERASE"/>
    <property type="match status" value="1"/>
</dbReference>
<dbReference type="Gene3D" id="2.70.98.10">
    <property type="match status" value="1"/>
</dbReference>
<dbReference type="GO" id="GO:0006006">
    <property type="term" value="P:glucose metabolic process"/>
    <property type="evidence" value="ECO:0007669"/>
    <property type="project" value="TreeGrafter"/>
</dbReference>